<dbReference type="RefSeq" id="WP_092995416.1">
    <property type="nucleotide sequence ID" value="NZ_FMWD01000004.1"/>
</dbReference>
<dbReference type="PANTHER" id="PTHR43719:SF28">
    <property type="entry name" value="PEROXIDE STRESS-ACTIVATED HISTIDINE KINASE MAK1-RELATED"/>
    <property type="match status" value="1"/>
</dbReference>
<dbReference type="EMBL" id="FMWD01000004">
    <property type="protein sequence ID" value="SCZ58506.1"/>
    <property type="molecule type" value="Genomic_DNA"/>
</dbReference>
<sequence length="245" mass="28388">MNILIAEDDELNRYLNSRLMDGWGYRYDMAANGMEAVEFVRNNPGKYDLCLMDVEMPVMNGIDATRIIRRESKYFPILGHSANPDFEAKCLMVGMDDFVDKLCAPGRLLEKVGLLTVKALRFVAQGNRITVEEEMPMDQQHAQEIRELAKRDLRKVKLFDYPDSAVIVHKNVTNKISHDFNVKKQLLSTFINRDPEKPTRCELYKESKYFMPQTYLTEDEFDALIEAENKELNAYLDLSLKGKED</sequence>
<feature type="domain" description="Response regulatory" evidence="3">
    <location>
        <begin position="2"/>
        <end position="116"/>
    </location>
</feature>
<evidence type="ECO:0000256" key="1">
    <source>
        <dbReference type="ARBA" id="ARBA00022553"/>
    </source>
</evidence>
<name>A0A1G5QA97_9GAMM</name>
<evidence type="ECO:0000256" key="2">
    <source>
        <dbReference type="PROSITE-ProRule" id="PRU00169"/>
    </source>
</evidence>
<dbReference type="Gene3D" id="3.40.50.2300">
    <property type="match status" value="1"/>
</dbReference>
<dbReference type="SMART" id="SM00448">
    <property type="entry name" value="REC"/>
    <property type="match status" value="1"/>
</dbReference>
<evidence type="ECO:0000313" key="5">
    <source>
        <dbReference type="Proteomes" id="UP000199648"/>
    </source>
</evidence>
<evidence type="ECO:0000259" key="3">
    <source>
        <dbReference type="PROSITE" id="PS50110"/>
    </source>
</evidence>
<keyword evidence="1 2" id="KW-0597">Phosphoprotein</keyword>
<proteinExistence type="predicted"/>
<evidence type="ECO:0000313" key="4">
    <source>
        <dbReference type="EMBL" id="SCZ58506.1"/>
    </source>
</evidence>
<dbReference type="InterPro" id="IPR001789">
    <property type="entry name" value="Sig_transdc_resp-reg_receiver"/>
</dbReference>
<dbReference type="Proteomes" id="UP000199648">
    <property type="component" value="Unassembled WGS sequence"/>
</dbReference>
<accession>A0A1G5QA97</accession>
<dbReference type="SUPFAM" id="SSF52172">
    <property type="entry name" value="CheY-like"/>
    <property type="match status" value="1"/>
</dbReference>
<dbReference type="PROSITE" id="PS50110">
    <property type="entry name" value="RESPONSE_REGULATORY"/>
    <property type="match status" value="1"/>
</dbReference>
<dbReference type="CDD" id="cd17546">
    <property type="entry name" value="REC_hyHK_CKI1_RcsC-like"/>
    <property type="match status" value="1"/>
</dbReference>
<organism evidence="4 5">
    <name type="scientific">Thiohalomonas denitrificans</name>
    <dbReference type="NCBI Taxonomy" id="415747"/>
    <lineage>
        <taxon>Bacteria</taxon>
        <taxon>Pseudomonadati</taxon>
        <taxon>Pseudomonadota</taxon>
        <taxon>Gammaproteobacteria</taxon>
        <taxon>Thiohalomonadales</taxon>
        <taxon>Thiohalomonadaceae</taxon>
        <taxon>Thiohalomonas</taxon>
    </lineage>
</organism>
<dbReference type="OrthoDB" id="9800897at2"/>
<dbReference type="Pfam" id="PF00072">
    <property type="entry name" value="Response_reg"/>
    <property type="match status" value="1"/>
</dbReference>
<dbReference type="STRING" id="415747.SAMN03097708_01729"/>
<dbReference type="InterPro" id="IPR011006">
    <property type="entry name" value="CheY-like_superfamily"/>
</dbReference>
<reference evidence="4 5" key="1">
    <citation type="submission" date="2016-10" db="EMBL/GenBank/DDBJ databases">
        <authorList>
            <person name="de Groot N.N."/>
        </authorList>
    </citation>
    <scope>NUCLEOTIDE SEQUENCE [LARGE SCALE GENOMIC DNA]</scope>
    <source>
        <strain evidence="4 5">HLD2</strain>
    </source>
</reference>
<dbReference type="PANTHER" id="PTHR43719">
    <property type="entry name" value="TWO-COMPONENT HISTIDINE KINASE"/>
    <property type="match status" value="1"/>
</dbReference>
<feature type="modified residue" description="4-aspartylphosphate" evidence="2">
    <location>
        <position position="53"/>
    </location>
</feature>
<dbReference type="AlphaFoldDB" id="A0A1G5QA97"/>
<dbReference type="GO" id="GO:0000160">
    <property type="term" value="P:phosphorelay signal transduction system"/>
    <property type="evidence" value="ECO:0007669"/>
    <property type="project" value="InterPro"/>
</dbReference>
<dbReference type="InterPro" id="IPR050956">
    <property type="entry name" value="2C_system_His_kinase"/>
</dbReference>
<protein>
    <submittedName>
        <fullName evidence="4">CheY chemotaxis protein or a CheY-like REC (Receiver) domain</fullName>
    </submittedName>
</protein>
<gene>
    <name evidence="4" type="ORF">SAMN03097708_01729</name>
</gene>
<keyword evidence="5" id="KW-1185">Reference proteome</keyword>